<name>A0A176XE85_AGRTU</name>
<dbReference type="Pfam" id="PF08002">
    <property type="entry name" value="DUF1697"/>
    <property type="match status" value="1"/>
</dbReference>
<dbReference type="PANTHER" id="PTHR36439">
    <property type="entry name" value="BLL4334 PROTEIN"/>
    <property type="match status" value="1"/>
</dbReference>
<reference evidence="1 2" key="1">
    <citation type="submission" date="2016-05" db="EMBL/GenBank/DDBJ databases">
        <authorList>
            <person name="Lavstsen T."/>
            <person name="Jespersen J.S."/>
        </authorList>
    </citation>
    <scope>NUCLEOTIDE SEQUENCE [LARGE SCALE GENOMIC DNA]</scope>
    <source>
        <strain evidence="1 2">KCJ1736</strain>
    </source>
</reference>
<evidence type="ECO:0008006" key="3">
    <source>
        <dbReference type="Google" id="ProtNLM"/>
    </source>
</evidence>
<dbReference type="EMBL" id="LXPS01000011">
    <property type="protein sequence ID" value="OAE47038.1"/>
    <property type="molecule type" value="Genomic_DNA"/>
</dbReference>
<dbReference type="Proteomes" id="UP000077098">
    <property type="component" value="Unassembled WGS sequence"/>
</dbReference>
<gene>
    <name evidence="1" type="ORF">A7J57_13355</name>
</gene>
<dbReference type="InterPro" id="IPR012545">
    <property type="entry name" value="DUF1697"/>
</dbReference>
<dbReference type="SUPFAM" id="SSF160379">
    <property type="entry name" value="SP0830-like"/>
    <property type="match status" value="1"/>
</dbReference>
<dbReference type="PANTHER" id="PTHR36439:SF1">
    <property type="entry name" value="DUF1697 DOMAIN-CONTAINING PROTEIN"/>
    <property type="match status" value="1"/>
</dbReference>
<dbReference type="Gene3D" id="3.30.70.1280">
    <property type="entry name" value="SP0830-like domains"/>
    <property type="match status" value="1"/>
</dbReference>
<accession>A0A176XE85</accession>
<dbReference type="PIRSF" id="PIRSF008502">
    <property type="entry name" value="UCP008502"/>
    <property type="match status" value="1"/>
</dbReference>
<protein>
    <recommendedName>
        <fullName evidence="3">DUF1697 domain-containing protein</fullName>
    </recommendedName>
</protein>
<dbReference type="AlphaFoldDB" id="A0A176XE85"/>
<comment type="caution">
    <text evidence="1">The sequence shown here is derived from an EMBL/GenBank/DDBJ whole genome shotgun (WGS) entry which is preliminary data.</text>
</comment>
<dbReference type="RefSeq" id="WP_063948817.1">
    <property type="nucleotide sequence ID" value="NZ_LXPS01000011.1"/>
</dbReference>
<proteinExistence type="predicted"/>
<evidence type="ECO:0000313" key="2">
    <source>
        <dbReference type="Proteomes" id="UP000077098"/>
    </source>
</evidence>
<sequence>MNEYVALLHSIVLGQGKRLIMADLKALAAELGFIDCRTLVATGNLVFRAQATLVRGIEDRLEQAFKSRFGKHVNIIVRSGDDWLTLAANNPFPQGNPPDVCVRVMREPLDDTALDLLQKYRRQEEIAVVAGDLWIDFRGKPSESRLLPVLTTKRLGVGTTRNANTVNGLSEMLR</sequence>
<evidence type="ECO:0000313" key="1">
    <source>
        <dbReference type="EMBL" id="OAE47038.1"/>
    </source>
</evidence>
<organism evidence="1 2">
    <name type="scientific">Agrobacterium tumefaciens</name>
    <dbReference type="NCBI Taxonomy" id="358"/>
    <lineage>
        <taxon>Bacteria</taxon>
        <taxon>Pseudomonadati</taxon>
        <taxon>Pseudomonadota</taxon>
        <taxon>Alphaproteobacteria</taxon>
        <taxon>Hyphomicrobiales</taxon>
        <taxon>Rhizobiaceae</taxon>
        <taxon>Rhizobium/Agrobacterium group</taxon>
        <taxon>Agrobacterium</taxon>
        <taxon>Agrobacterium tumefaciens complex</taxon>
    </lineage>
</organism>